<keyword evidence="3" id="KW-0677">Repeat</keyword>
<dbReference type="InterPro" id="IPR036236">
    <property type="entry name" value="Znf_C2H2_sf"/>
</dbReference>
<keyword evidence="2" id="KW-0479">Metal-binding</keyword>
<dbReference type="GO" id="GO:0008270">
    <property type="term" value="F:zinc ion binding"/>
    <property type="evidence" value="ECO:0007669"/>
    <property type="project" value="UniProtKB-KW"/>
</dbReference>
<evidence type="ECO:0000256" key="2">
    <source>
        <dbReference type="ARBA" id="ARBA00022723"/>
    </source>
</evidence>
<feature type="domain" description="C2H2-type" evidence="8">
    <location>
        <begin position="526"/>
        <end position="553"/>
    </location>
</feature>
<sequence length="582" mass="66712">MEPPKIQQRSSTSSKISENLAILKELNIKMEADDQFNGQALLDYNISSPCPSQMTQHVNYNLNSNPVNPQMLRPNYRNYHNNPMPIGNLQHPESQNIQPESHQNGAVPTIRSRLLAIRQSLGKIKREDEIEPKDPDCMSNSRFSHASNQLPARVYSPHENIQNYNPNTVFNPLEYSGSSMMRPASVINQYPPTYPRLYPRPYLNPYPLNRLQMHHSNIQHQASHFIVPTSNSFVRATSAGAQSHQFSSNLNSVHTFSSHAIPQTITSNNLNEIAMNSRESEIIDLTESDGGAMEERRSNLARFQPNFRGTTSNGMSMRTVNVLPNQEQHNRRVIIYPAAGCSANHQTYSYCRHKTPQNNILIDITDQSVPITHQTPQNSAEASDSSSLIPIRSVLTNLVSVSSLFKVKFYTTKLRCSAVKYDKATIKYCQNYYAIAKKMFEKCEICEGYNKNHRIDCHHKNIDLDVLMTFGIYYCDYDGRIIRHKGDFIHHMKSHIIVKCQECGSKIKESGLAIHIKFNHQDDGEYKCKLCPKVFNNKHRLKRHSEAHDMKFECQSCNRKFSKKGRLTEHFNAYHNDDRKAQ</sequence>
<dbReference type="PANTHER" id="PTHR24406">
    <property type="entry name" value="TRANSCRIPTIONAL REPRESSOR CTCFL-RELATED"/>
    <property type="match status" value="1"/>
</dbReference>
<gene>
    <name evidence="9" type="ORF">CHIRRI_LOCUS13634</name>
</gene>
<dbReference type="InterPro" id="IPR050888">
    <property type="entry name" value="ZnF_C2H2-type_TF"/>
</dbReference>
<feature type="domain" description="C2H2-type" evidence="8">
    <location>
        <begin position="552"/>
        <end position="580"/>
    </location>
</feature>
<dbReference type="InterPro" id="IPR013087">
    <property type="entry name" value="Znf_C2H2_type"/>
</dbReference>
<organism evidence="9 10">
    <name type="scientific">Chironomus riparius</name>
    <dbReference type="NCBI Taxonomy" id="315576"/>
    <lineage>
        <taxon>Eukaryota</taxon>
        <taxon>Metazoa</taxon>
        <taxon>Ecdysozoa</taxon>
        <taxon>Arthropoda</taxon>
        <taxon>Hexapoda</taxon>
        <taxon>Insecta</taxon>
        <taxon>Pterygota</taxon>
        <taxon>Neoptera</taxon>
        <taxon>Endopterygota</taxon>
        <taxon>Diptera</taxon>
        <taxon>Nematocera</taxon>
        <taxon>Chironomoidea</taxon>
        <taxon>Chironomidae</taxon>
        <taxon>Chironominae</taxon>
        <taxon>Chironomus</taxon>
    </lineage>
</organism>
<dbReference type="Proteomes" id="UP001153620">
    <property type="component" value="Chromosome 4"/>
</dbReference>
<protein>
    <recommendedName>
        <fullName evidence="8">C2H2-type domain-containing protein</fullName>
    </recommendedName>
</protein>
<evidence type="ECO:0000313" key="9">
    <source>
        <dbReference type="EMBL" id="CAG9810822.1"/>
    </source>
</evidence>
<evidence type="ECO:0000256" key="4">
    <source>
        <dbReference type="ARBA" id="ARBA00022771"/>
    </source>
</evidence>
<comment type="subcellular location">
    <subcellularLocation>
        <location evidence="1">Nucleus</location>
    </subcellularLocation>
</comment>
<evidence type="ECO:0000256" key="5">
    <source>
        <dbReference type="ARBA" id="ARBA00022833"/>
    </source>
</evidence>
<reference evidence="9" key="1">
    <citation type="submission" date="2022-01" db="EMBL/GenBank/DDBJ databases">
        <authorList>
            <person name="King R."/>
        </authorList>
    </citation>
    <scope>NUCLEOTIDE SEQUENCE</scope>
</reference>
<evidence type="ECO:0000256" key="7">
    <source>
        <dbReference type="PROSITE-ProRule" id="PRU00042"/>
    </source>
</evidence>
<keyword evidence="5" id="KW-0862">Zinc</keyword>
<evidence type="ECO:0000259" key="8">
    <source>
        <dbReference type="PROSITE" id="PS50157"/>
    </source>
</evidence>
<name>A0A9N9S4P2_9DIPT</name>
<dbReference type="EMBL" id="OU895880">
    <property type="protein sequence ID" value="CAG9810822.1"/>
    <property type="molecule type" value="Genomic_DNA"/>
</dbReference>
<keyword evidence="10" id="KW-1185">Reference proteome</keyword>
<dbReference type="Gene3D" id="3.30.160.60">
    <property type="entry name" value="Classic Zinc Finger"/>
    <property type="match status" value="1"/>
</dbReference>
<dbReference type="SUPFAM" id="SSF57667">
    <property type="entry name" value="beta-beta-alpha zinc fingers"/>
    <property type="match status" value="1"/>
</dbReference>
<dbReference type="PROSITE" id="PS50157">
    <property type="entry name" value="ZINC_FINGER_C2H2_2"/>
    <property type="match status" value="2"/>
</dbReference>
<evidence type="ECO:0000256" key="1">
    <source>
        <dbReference type="ARBA" id="ARBA00004123"/>
    </source>
</evidence>
<dbReference type="OrthoDB" id="3437960at2759"/>
<keyword evidence="4 7" id="KW-0863">Zinc-finger</keyword>
<evidence type="ECO:0000256" key="3">
    <source>
        <dbReference type="ARBA" id="ARBA00022737"/>
    </source>
</evidence>
<evidence type="ECO:0000313" key="10">
    <source>
        <dbReference type="Proteomes" id="UP001153620"/>
    </source>
</evidence>
<keyword evidence="6" id="KW-0539">Nucleus</keyword>
<dbReference type="AlphaFoldDB" id="A0A9N9S4P2"/>
<dbReference type="GO" id="GO:0005634">
    <property type="term" value="C:nucleus"/>
    <property type="evidence" value="ECO:0007669"/>
    <property type="project" value="UniProtKB-SubCell"/>
</dbReference>
<dbReference type="SMART" id="SM00355">
    <property type="entry name" value="ZnF_C2H2"/>
    <property type="match status" value="4"/>
</dbReference>
<evidence type="ECO:0000256" key="6">
    <source>
        <dbReference type="ARBA" id="ARBA00023242"/>
    </source>
</evidence>
<reference evidence="9" key="2">
    <citation type="submission" date="2022-10" db="EMBL/GenBank/DDBJ databases">
        <authorList>
            <consortium name="ENA_rothamsted_submissions"/>
            <consortium name="culmorum"/>
            <person name="King R."/>
        </authorList>
    </citation>
    <scope>NUCLEOTIDE SEQUENCE</scope>
</reference>
<proteinExistence type="predicted"/>
<accession>A0A9N9S4P2</accession>
<dbReference type="PROSITE" id="PS00028">
    <property type="entry name" value="ZINC_FINGER_C2H2_1"/>
    <property type="match status" value="2"/>
</dbReference>